<proteinExistence type="predicted"/>
<keyword evidence="3" id="KW-1185">Reference proteome</keyword>
<dbReference type="RefSeq" id="YP_009210950.1">
    <property type="nucleotide sequence ID" value="NC_028934.1"/>
</dbReference>
<dbReference type="EMBL" id="KR080194">
    <property type="protein sequence ID" value="AKF14356.1"/>
    <property type="molecule type" value="Genomic_DNA"/>
</dbReference>
<evidence type="ECO:0000313" key="2">
    <source>
        <dbReference type="EMBL" id="AKF14356.1"/>
    </source>
</evidence>
<evidence type="ECO:0000256" key="1">
    <source>
        <dbReference type="SAM" id="MobiDB-lite"/>
    </source>
</evidence>
<reference evidence="2 3" key="1">
    <citation type="journal article" date="2015" name="Genome Announc.">
        <title>Genome Sequences of Mycobacteriophages AlanGrant, Baee, Corofin, OrangeOswald, and Vincenzo, New Members of Cluster B.</title>
        <authorList>
            <person name="Pope W.H."/>
            <person name="Carbonara M.E."/>
            <person name="Cioffi H.M."/>
            <person name="Cruz T."/>
            <person name="Dang B.Q."/>
            <person name="Doyle A.N."/>
            <person name="Fan O.H."/>
            <person name="Gallagher M."/>
            <person name="Gentile G.M."/>
            <person name="German B.A."/>
            <person name="Farrell M.E."/>
            <person name="Gerwig M."/>
            <person name="Hunter K.L."/>
            <person name="Lefever V.E."/>
            <person name="Marfisi N.A."/>
            <person name="McDonnell J.E."/>
            <person name="Monga J.K."/>
            <person name="Quiroz K.G."/>
            <person name="Pong A.C."/>
            <person name="Rimple P.A."/>
            <person name="Situ M."/>
            <person name="Sohnen P.C."/>
            <person name="Stockinger A.N."/>
            <person name="Thompson P.K."/>
            <person name="Torchio N.M."/>
            <person name="Toner C.L."/>
            <person name="Ulbrich M.C."/>
            <person name="Vohra N.I."/>
            <person name="Zakir A."/>
            <person name="Adkins N.L."/>
            <person name="Brown B.R."/>
            <person name="Churilla B.M."/>
            <person name="Kramer Z.J."/>
            <person name="Lapin J.S."/>
            <person name="Montgomery M.T."/>
            <person name="Prout A.K."/>
            <person name="Grubb S.R."/>
            <person name="Warner M.H."/>
            <person name="Bowman C.A."/>
            <person name="Russell D.A."/>
            <person name="Hatfull G.F."/>
        </authorList>
    </citation>
    <scope>NUCLEOTIDE SEQUENCE [LARGE SCALE GENOMIC DNA]</scope>
</reference>
<dbReference type="GeneID" id="26637397"/>
<sequence>MMHAIYCPACGWFGRKAAGRNRRAADTAHVRWAAQLARETRAERRDKVFRETDGGLFAAMVDSPTPLTLDQVLATLPCRVCGDPGWHGWCCDVCDPNADHPRLDADGKIVPLGDTAIGIEASWPAPDPTGTPTPAQMETWFRP</sequence>
<feature type="region of interest" description="Disordered" evidence="1">
    <location>
        <begin position="120"/>
        <end position="143"/>
    </location>
</feature>
<dbReference type="Proteomes" id="UP000203101">
    <property type="component" value="Segment"/>
</dbReference>
<organism evidence="2 3">
    <name type="scientific">Mycobacterium phage Vincenzo</name>
    <dbReference type="NCBI Taxonomy" id="1647301"/>
    <lineage>
        <taxon>Viruses</taxon>
        <taxon>Duplodnaviria</taxon>
        <taxon>Heunggongvirae</taxon>
        <taxon>Uroviricota</taxon>
        <taxon>Caudoviricetes</taxon>
        <taxon>Bclasvirinae</taxon>
        <taxon>Coopervirus</taxon>
        <taxon>Coopervirus vincenzo</taxon>
    </lineage>
</organism>
<accession>A0A0F6WE19</accession>
<name>A0A0F6WE19_9CAUD</name>
<gene>
    <name evidence="2" type="primary">94</name>
    <name evidence="2" type="ORF">SEA_VINCENZO_94</name>
</gene>
<evidence type="ECO:0000313" key="3">
    <source>
        <dbReference type="Proteomes" id="UP000203101"/>
    </source>
</evidence>
<dbReference type="OrthoDB" id="23359at10239"/>
<dbReference type="KEGG" id="vg:26637397"/>
<protein>
    <submittedName>
        <fullName evidence="2">Uncharacterized protein</fullName>
    </submittedName>
</protein>